<organism evidence="4 5">
    <name type="scientific">Apiospora arundinis</name>
    <dbReference type="NCBI Taxonomy" id="335852"/>
    <lineage>
        <taxon>Eukaryota</taxon>
        <taxon>Fungi</taxon>
        <taxon>Dikarya</taxon>
        <taxon>Ascomycota</taxon>
        <taxon>Pezizomycotina</taxon>
        <taxon>Sordariomycetes</taxon>
        <taxon>Xylariomycetidae</taxon>
        <taxon>Amphisphaeriales</taxon>
        <taxon>Apiosporaceae</taxon>
        <taxon>Apiospora</taxon>
    </lineage>
</organism>
<feature type="region of interest" description="Disordered" evidence="2">
    <location>
        <begin position="293"/>
        <end position="340"/>
    </location>
</feature>
<dbReference type="InterPro" id="IPR008942">
    <property type="entry name" value="ENTH_VHS"/>
</dbReference>
<evidence type="ECO:0000313" key="4">
    <source>
        <dbReference type="EMBL" id="KAK8855760.1"/>
    </source>
</evidence>
<feature type="domain" description="CID" evidence="3">
    <location>
        <begin position="503"/>
        <end position="708"/>
    </location>
</feature>
<feature type="compositionally biased region" description="Acidic residues" evidence="2">
    <location>
        <begin position="59"/>
        <end position="68"/>
    </location>
</feature>
<sequence>MSASSKKLDDFPDVEAKLQKAHKQSAFEKEKAEREAKRKREAAETAAVYESFVKSFDHDNDDDDDDEISALARGAGPGRLARGGGGAAIGRRHFGAAGNSATPLKSGPGSLGPPPGSFGRKRGFDGGFQRDFGRHGDDGRGRLGFHGEERERDRDKDRNYDAPGKGISKAFDTGSDDEADARGVDRAEERAVAKPTLRLANLPPGTSPAVIKALIPSNLTVENVKIPPQAAPVANERKSMAAIVILSQETPATDIDAAVSSLQNRYLGYGFYLSLHRHLSSAVATTNLAPSSSLLGAPSSASSQPFGAKPAPQPANEPPHSHQFHRGFAPPTSYGPGGGGALNRSNLLHVPVQAPRDVKQLQLIHKTIESVLEHGPEFEALLMTRPDVQREEKWAWLWDARSVGGVWYRWRLWEVITGSQSYNNNRKAGKQTGKYLPLFESSHAWKAPDKPLVYEYTTRIDEFVSDPEYNSSDDDYEDEGANNRTGDYGAGAGAGGEEGITYLNPFDKAKLVHLLARLPTTLSRIRKGDIARITTFAITHASRGADEIVDLIVSNVLKPLALSSANPDFKQQQLNTKSDMEGGAAVLTPSGPTPVDESTDNKAPTNSEQVDTSGSSLVALYVVSDILSSSATSGVRHSWRFRQLFETALRGRHIFEHLGLMAERLGWGRLRSDKWKRSVGLILSLWEGWCVFPAEAQELFTKSFENPPSLSKKYGEDGKSDAAAAAAAEAGARAGVGEKKVAGKWKPVEAGASGTEGFKPVSAETDRGIYDPAGESMDLDDLDGEAMEEDDEEGALMDSDIDGVPMTDDEGEDGDEPMVDTAETISPTVPQPASTVVTDEGQMSSKLEPSNVTSGAATTGDRQPRRRLRAVDMFADSDVSDS</sequence>
<dbReference type="InterPro" id="IPR000061">
    <property type="entry name" value="Surp"/>
</dbReference>
<reference evidence="4 5" key="1">
    <citation type="journal article" date="2024" name="IMA Fungus">
        <title>Apiospora arundinis, a panoply of carbohydrate-active enzymes and secondary metabolites.</title>
        <authorList>
            <person name="Sorensen T."/>
            <person name="Petersen C."/>
            <person name="Muurmann A.T."/>
            <person name="Christiansen J.V."/>
            <person name="Brundto M.L."/>
            <person name="Overgaard C.K."/>
            <person name="Boysen A.T."/>
            <person name="Wollenberg R.D."/>
            <person name="Larsen T.O."/>
            <person name="Sorensen J.L."/>
            <person name="Nielsen K.L."/>
            <person name="Sondergaard T.E."/>
        </authorList>
    </citation>
    <scope>NUCLEOTIDE SEQUENCE [LARGE SCALE GENOMIC DNA]</scope>
    <source>
        <strain evidence="4 5">AAU 773</strain>
    </source>
</reference>
<dbReference type="InterPro" id="IPR006569">
    <property type="entry name" value="CID_dom"/>
</dbReference>
<feature type="region of interest" description="Disordered" evidence="2">
    <location>
        <begin position="575"/>
        <end position="611"/>
    </location>
</feature>
<name>A0ABR2I0H5_9PEZI</name>
<keyword evidence="5" id="KW-1185">Reference proteome</keyword>
<keyword evidence="1" id="KW-0694">RNA-binding</keyword>
<comment type="caution">
    <text evidence="4">The sequence shown here is derived from an EMBL/GenBank/DDBJ whole genome shotgun (WGS) entry which is preliminary data.</text>
</comment>
<evidence type="ECO:0000259" key="3">
    <source>
        <dbReference type="PROSITE" id="PS51391"/>
    </source>
</evidence>
<dbReference type="Pfam" id="PF01805">
    <property type="entry name" value="Surp"/>
    <property type="match status" value="1"/>
</dbReference>
<feature type="compositionally biased region" description="Low complexity" evidence="2">
    <location>
        <begin position="95"/>
        <end position="108"/>
    </location>
</feature>
<feature type="compositionally biased region" description="Gly residues" evidence="2">
    <location>
        <begin position="75"/>
        <end position="88"/>
    </location>
</feature>
<feature type="compositionally biased region" description="Basic and acidic residues" evidence="2">
    <location>
        <begin position="1"/>
        <end position="18"/>
    </location>
</feature>
<dbReference type="Gene3D" id="1.10.10.790">
    <property type="entry name" value="Surp module"/>
    <property type="match status" value="1"/>
</dbReference>
<feature type="region of interest" description="Disordered" evidence="2">
    <location>
        <begin position="1"/>
        <end position="179"/>
    </location>
</feature>
<dbReference type="InterPro" id="IPR051485">
    <property type="entry name" value="SR-CTD_assoc_factor"/>
</dbReference>
<feature type="compositionally biased region" description="Acidic residues" evidence="2">
    <location>
        <begin position="777"/>
        <end position="818"/>
    </location>
</feature>
<feature type="region of interest" description="Disordered" evidence="2">
    <location>
        <begin position="747"/>
        <end position="882"/>
    </location>
</feature>
<gene>
    <name evidence="4" type="ORF">PGQ11_011672</name>
</gene>
<dbReference type="PANTHER" id="PTHR23140">
    <property type="entry name" value="RNA PROCESSING PROTEIN LD23810P"/>
    <property type="match status" value="1"/>
</dbReference>
<evidence type="ECO:0000256" key="1">
    <source>
        <dbReference type="ARBA" id="ARBA00022884"/>
    </source>
</evidence>
<protein>
    <recommendedName>
        <fullName evidence="3">CID domain-containing protein</fullName>
    </recommendedName>
</protein>
<feature type="compositionally biased region" description="Polar residues" evidence="2">
    <location>
        <begin position="823"/>
        <end position="861"/>
    </location>
</feature>
<accession>A0ABR2I0H5</accession>
<feature type="compositionally biased region" description="Low complexity" evidence="2">
    <location>
        <begin position="293"/>
        <end position="305"/>
    </location>
</feature>
<dbReference type="Proteomes" id="UP001390339">
    <property type="component" value="Unassembled WGS sequence"/>
</dbReference>
<dbReference type="PROSITE" id="PS51391">
    <property type="entry name" value="CID"/>
    <property type="match status" value="1"/>
</dbReference>
<proteinExistence type="predicted"/>
<dbReference type="PANTHER" id="PTHR23140:SF0">
    <property type="entry name" value="U2 SNRNP-ASSOCIATED SURP MOTIF-CONTAINING PROTEIN"/>
    <property type="match status" value="1"/>
</dbReference>
<dbReference type="Gene3D" id="1.25.40.90">
    <property type="match status" value="1"/>
</dbReference>
<feature type="compositionally biased region" description="Basic and acidic residues" evidence="2">
    <location>
        <begin position="25"/>
        <end position="43"/>
    </location>
</feature>
<dbReference type="EMBL" id="JAPCWZ010000007">
    <property type="protein sequence ID" value="KAK8855760.1"/>
    <property type="molecule type" value="Genomic_DNA"/>
</dbReference>
<feature type="compositionally biased region" description="Basic and acidic residues" evidence="2">
    <location>
        <begin position="131"/>
        <end position="160"/>
    </location>
</feature>
<dbReference type="SMART" id="SM00582">
    <property type="entry name" value="RPR"/>
    <property type="match status" value="1"/>
</dbReference>
<evidence type="ECO:0000256" key="2">
    <source>
        <dbReference type="SAM" id="MobiDB-lite"/>
    </source>
</evidence>
<dbReference type="SUPFAM" id="SSF109905">
    <property type="entry name" value="Surp module (SWAP domain)"/>
    <property type="match status" value="1"/>
</dbReference>
<evidence type="ECO:0000313" key="5">
    <source>
        <dbReference type="Proteomes" id="UP001390339"/>
    </source>
</evidence>
<feature type="compositionally biased region" description="Polar residues" evidence="2">
    <location>
        <begin position="601"/>
        <end position="611"/>
    </location>
</feature>
<dbReference type="InterPro" id="IPR035967">
    <property type="entry name" value="SWAP/Surp_sf"/>
</dbReference>